<keyword evidence="3" id="KW-1185">Reference proteome</keyword>
<dbReference type="PANTHER" id="PTHR33675">
    <property type="entry name" value="NUCLEAR RECEPTOR FAMILY 2 GROUP C PROTEIN"/>
    <property type="match status" value="1"/>
</dbReference>
<reference evidence="2" key="1">
    <citation type="submission" date="2016-03" db="EMBL/GenBank/DDBJ databases">
        <title>Mechanisms controlling the formation of the plant cell surface in tip-growing cells are functionally conserved among land plants.</title>
        <authorList>
            <person name="Honkanen S."/>
            <person name="Jones V.A."/>
            <person name="Morieri G."/>
            <person name="Champion C."/>
            <person name="Hetherington A.J."/>
            <person name="Kelly S."/>
            <person name="Saint-Marcoux D."/>
            <person name="Proust H."/>
            <person name="Prescott H."/>
            <person name="Dolan L."/>
        </authorList>
    </citation>
    <scope>NUCLEOTIDE SEQUENCE [LARGE SCALE GENOMIC DNA]</scope>
    <source>
        <tissue evidence="2">Whole gametophyte</tissue>
    </source>
</reference>
<organism evidence="2 3">
    <name type="scientific">Marchantia polymorpha subsp. ruderalis</name>
    <dbReference type="NCBI Taxonomy" id="1480154"/>
    <lineage>
        <taxon>Eukaryota</taxon>
        <taxon>Viridiplantae</taxon>
        <taxon>Streptophyta</taxon>
        <taxon>Embryophyta</taxon>
        <taxon>Marchantiophyta</taxon>
        <taxon>Marchantiopsida</taxon>
        <taxon>Marchantiidae</taxon>
        <taxon>Marchantiales</taxon>
        <taxon>Marchantiaceae</taxon>
        <taxon>Marchantia</taxon>
    </lineage>
</organism>
<feature type="compositionally biased region" description="Polar residues" evidence="1">
    <location>
        <begin position="346"/>
        <end position="372"/>
    </location>
</feature>
<dbReference type="Proteomes" id="UP000077202">
    <property type="component" value="Unassembled WGS sequence"/>
</dbReference>
<feature type="region of interest" description="Disordered" evidence="1">
    <location>
        <begin position="316"/>
        <end position="408"/>
    </location>
</feature>
<accession>A0A176WRQ2</accession>
<evidence type="ECO:0000256" key="1">
    <source>
        <dbReference type="SAM" id="MobiDB-lite"/>
    </source>
</evidence>
<name>A0A176WRQ2_MARPO</name>
<sequence length="408" mass="45194">MPCSRGIQTDHLPELPEILAGSRTIAGITLSMRNVVHWKPTDVGLPLADDRIVQWGGQSVHWRENGPNSLSDSGIPLLRSGNHEEIFQISAAEFDEFRGWTGHVASIQPSAMSSLLVWGLRIFGFDCNCVCGGTGAILKGKCIPRSKDANPTHGFPCRIEINVLRPFQIFVDVSCAPISEKLYQWLHREHHAGSNISTAEILNYLQNELDGEEMTMSPGPQFQNQFTPQQQQHQHQQHLHQQQQQQQQQQTQQPQQLLMSNQQQAPATAVGYSGLGHLGRMGSTVDQSKISVFTGALSSPNRRCLPPFGINQGGFVSANNAPATQARRPNNGMEQHNEAASEEQESSPTQTQPYNASSDQLHNQSVSSSIYEYNQAPAGQQRESHSFGENDSSMDMHADGIYQDEFYQ</sequence>
<protein>
    <submittedName>
        <fullName evidence="2">Uncharacterized protein</fullName>
    </submittedName>
</protein>
<gene>
    <name evidence="2" type="ORF">AXG93_4225s1110</name>
</gene>
<evidence type="ECO:0000313" key="3">
    <source>
        <dbReference type="Proteomes" id="UP000077202"/>
    </source>
</evidence>
<dbReference type="AlphaFoldDB" id="A0A176WRQ2"/>
<feature type="compositionally biased region" description="Basic and acidic residues" evidence="1">
    <location>
        <begin position="382"/>
        <end position="398"/>
    </location>
</feature>
<feature type="compositionally biased region" description="Low complexity" evidence="1">
    <location>
        <begin position="221"/>
        <end position="264"/>
    </location>
</feature>
<dbReference type="EMBL" id="LVLJ01000057">
    <property type="protein sequence ID" value="OAE35808.1"/>
    <property type="molecule type" value="Genomic_DNA"/>
</dbReference>
<evidence type="ECO:0000313" key="2">
    <source>
        <dbReference type="EMBL" id="OAE35808.1"/>
    </source>
</evidence>
<feature type="region of interest" description="Disordered" evidence="1">
    <location>
        <begin position="212"/>
        <end position="264"/>
    </location>
</feature>
<proteinExistence type="predicted"/>
<comment type="caution">
    <text evidence="2">The sequence shown here is derived from an EMBL/GenBank/DDBJ whole genome shotgun (WGS) entry which is preliminary data.</text>
</comment>
<dbReference type="PANTHER" id="PTHR33675:SF1">
    <property type="entry name" value="HOLOCARBOXYLASE SYNTHETASE"/>
    <property type="match status" value="1"/>
</dbReference>